<reference evidence="1" key="2">
    <citation type="submission" date="2025-09" db="UniProtKB">
        <authorList>
            <consortium name="Ensembl"/>
        </authorList>
    </citation>
    <scope>IDENTIFICATION</scope>
</reference>
<dbReference type="Proteomes" id="UP000472270">
    <property type="component" value="Unassembled WGS sequence"/>
</dbReference>
<dbReference type="Ensembl" id="ENSSRHT00000009371.1">
    <property type="protein sequence ID" value="ENSSRHP00000009086.1"/>
    <property type="gene ID" value="ENSSRHG00000005249.1"/>
</dbReference>
<organism evidence="1 2">
    <name type="scientific">Sinocyclocheilus rhinocerous</name>
    <dbReference type="NCBI Taxonomy" id="307959"/>
    <lineage>
        <taxon>Eukaryota</taxon>
        <taxon>Metazoa</taxon>
        <taxon>Chordata</taxon>
        <taxon>Craniata</taxon>
        <taxon>Vertebrata</taxon>
        <taxon>Euteleostomi</taxon>
        <taxon>Actinopterygii</taxon>
        <taxon>Neopterygii</taxon>
        <taxon>Teleostei</taxon>
        <taxon>Ostariophysi</taxon>
        <taxon>Cypriniformes</taxon>
        <taxon>Cyprinidae</taxon>
        <taxon>Cyprininae</taxon>
        <taxon>Sinocyclocheilus</taxon>
    </lineage>
</organism>
<dbReference type="AlphaFoldDB" id="A0A673GA79"/>
<evidence type="ECO:0000313" key="2">
    <source>
        <dbReference type="Proteomes" id="UP000472270"/>
    </source>
</evidence>
<accession>A0A673GA79</accession>
<proteinExistence type="predicted"/>
<evidence type="ECO:0000313" key="1">
    <source>
        <dbReference type="Ensembl" id="ENSSRHP00000009086.1"/>
    </source>
</evidence>
<sequence length="60" mass="6894">QAERKELQSCTCIPPQELHRRNQLPDATQTKVLNTVISVKVRSLTLILQTRKLMSDHARV</sequence>
<name>A0A673GA79_9TELE</name>
<keyword evidence="2" id="KW-1185">Reference proteome</keyword>
<protein>
    <submittedName>
        <fullName evidence="1">Uncharacterized protein</fullName>
    </submittedName>
</protein>
<reference evidence="1" key="1">
    <citation type="submission" date="2025-08" db="UniProtKB">
        <authorList>
            <consortium name="Ensembl"/>
        </authorList>
    </citation>
    <scope>IDENTIFICATION</scope>
</reference>